<name>A0A1W6AGM2_BACMY</name>
<dbReference type="AlphaFoldDB" id="A0A1W6AGM2"/>
<evidence type="ECO:0000313" key="2">
    <source>
        <dbReference type="Proteomes" id="UP000192932"/>
    </source>
</evidence>
<protein>
    <submittedName>
        <fullName evidence="1">Uncharacterized protein</fullName>
    </submittedName>
</protein>
<gene>
    <name evidence="1" type="ORF">B7492_28765</name>
</gene>
<reference evidence="1 2" key="1">
    <citation type="submission" date="2017-04" db="EMBL/GenBank/DDBJ databases">
        <title>The Characteristic of a Fine Plant Growth-Promoting Rhizobacteria Bacillus mycoides Gnyt1 and its Whole Genome Sequencing Analysis.</title>
        <authorList>
            <person name="Li J.H."/>
            <person name="Yao T."/>
        </authorList>
    </citation>
    <scope>NUCLEOTIDE SEQUENCE [LARGE SCALE GENOMIC DNA]</scope>
    <source>
        <strain evidence="1 2">Gnyt1</strain>
    </source>
</reference>
<sequence length="71" mass="7723">MASLLPSRQKTPLRLKLHPPHILSEPLALLFYPATAARIAGHFTLSFEAKSASRSSVPMTCDSERAACAFI</sequence>
<dbReference type="EMBL" id="CP020743">
    <property type="protein sequence ID" value="ARJ24930.1"/>
    <property type="molecule type" value="Genomic_DNA"/>
</dbReference>
<proteinExistence type="predicted"/>
<evidence type="ECO:0000313" key="1">
    <source>
        <dbReference type="EMBL" id="ARJ24930.1"/>
    </source>
</evidence>
<organism evidence="1 2">
    <name type="scientific">Bacillus mycoides</name>
    <dbReference type="NCBI Taxonomy" id="1405"/>
    <lineage>
        <taxon>Bacteria</taxon>
        <taxon>Bacillati</taxon>
        <taxon>Bacillota</taxon>
        <taxon>Bacilli</taxon>
        <taxon>Bacillales</taxon>
        <taxon>Bacillaceae</taxon>
        <taxon>Bacillus</taxon>
        <taxon>Bacillus cereus group</taxon>
    </lineage>
</organism>
<accession>A0A1W6AGM2</accession>
<dbReference type="Proteomes" id="UP000192932">
    <property type="component" value="Chromosome"/>
</dbReference>